<dbReference type="OrthoDB" id="6650023at2"/>
<dbReference type="STRING" id="470453.B0680_07770"/>
<dbReference type="AlphaFoldDB" id="A0A1T0CLM0"/>
<dbReference type="PROSITE" id="PS51257">
    <property type="entry name" value="PROKAR_LIPOPROTEIN"/>
    <property type="match status" value="1"/>
</dbReference>
<organism evidence="2 3">
    <name type="scientific">Moraxella pluranimalium</name>
    <dbReference type="NCBI Taxonomy" id="470453"/>
    <lineage>
        <taxon>Bacteria</taxon>
        <taxon>Pseudomonadati</taxon>
        <taxon>Pseudomonadota</taxon>
        <taxon>Gammaproteobacteria</taxon>
        <taxon>Moraxellales</taxon>
        <taxon>Moraxellaceae</taxon>
        <taxon>Moraxella</taxon>
    </lineage>
</organism>
<evidence type="ECO:0000313" key="3">
    <source>
        <dbReference type="Proteomes" id="UP000189800"/>
    </source>
</evidence>
<name>A0A1T0CLM0_9GAMM</name>
<gene>
    <name evidence="2" type="ORF">B0680_07770</name>
</gene>
<dbReference type="RefSeq" id="WP_078254536.1">
    <property type="nucleotide sequence ID" value="NZ_MUYU01000018.1"/>
</dbReference>
<dbReference type="EMBL" id="MUYU01000018">
    <property type="protein sequence ID" value="OOS23214.1"/>
    <property type="molecule type" value="Genomic_DNA"/>
</dbReference>
<comment type="caution">
    <text evidence="2">The sequence shown here is derived from an EMBL/GenBank/DDBJ whole genome shotgun (WGS) entry which is preliminary data.</text>
</comment>
<reference evidence="2 3" key="1">
    <citation type="submission" date="2017-02" db="EMBL/GenBank/DDBJ databases">
        <title>Draft genome sequence of Moraxella pluranimalium CCUG 54913T type strain.</title>
        <authorList>
            <person name="Salva-Serra F."/>
            <person name="Engstrom-Jakobsson H."/>
            <person name="Thorell K."/>
            <person name="Jaen-Luchoro D."/>
            <person name="Gonzales-Siles L."/>
            <person name="Karlsson R."/>
            <person name="Yazdan S."/>
            <person name="Boulund F."/>
            <person name="Johnning A."/>
            <person name="Engstrand L."/>
            <person name="Kristiansson E."/>
            <person name="Moore E."/>
        </authorList>
    </citation>
    <scope>NUCLEOTIDE SEQUENCE [LARGE SCALE GENOMIC DNA]</scope>
    <source>
        <strain evidence="2 3">CCUG 54913</strain>
    </source>
</reference>
<evidence type="ECO:0000313" key="2">
    <source>
        <dbReference type="EMBL" id="OOS23214.1"/>
    </source>
</evidence>
<keyword evidence="3" id="KW-1185">Reference proteome</keyword>
<dbReference type="Proteomes" id="UP000189800">
    <property type="component" value="Unassembled WGS sequence"/>
</dbReference>
<evidence type="ECO:0000256" key="1">
    <source>
        <dbReference type="SAM" id="MobiDB-lite"/>
    </source>
</evidence>
<feature type="region of interest" description="Disordered" evidence="1">
    <location>
        <begin position="69"/>
        <end position="90"/>
    </location>
</feature>
<accession>A0A1T0CLM0</accession>
<proteinExistence type="predicted"/>
<sequence>MKTLKLTAGIMAATIALTGCSATKNLLGKRDNGSLDYRTAQKIDPIKLPANQPSAEFVPLYQTPTVTGDVPAFTNESGKQYALPKPPSVR</sequence>
<evidence type="ECO:0008006" key="4">
    <source>
        <dbReference type="Google" id="ProtNLM"/>
    </source>
</evidence>
<protein>
    <recommendedName>
        <fullName evidence="4">Lipoprotein</fullName>
    </recommendedName>
</protein>